<dbReference type="PATRIC" id="fig|1423725.3.peg.1108"/>
<dbReference type="GO" id="GO:0003677">
    <property type="term" value="F:DNA binding"/>
    <property type="evidence" value="ECO:0007669"/>
    <property type="project" value="UniProtKB-KW"/>
</dbReference>
<name>A0A0R2D602_9LACO</name>
<evidence type="ECO:0000259" key="5">
    <source>
        <dbReference type="PROSITE" id="PS51464"/>
    </source>
</evidence>
<dbReference type="InterPro" id="IPR036388">
    <property type="entry name" value="WH-like_DNA-bd_sf"/>
</dbReference>
<dbReference type="AlphaFoldDB" id="A0A0R2D602"/>
<dbReference type="InterPro" id="IPR035472">
    <property type="entry name" value="RpiR-like_SIS"/>
</dbReference>
<keyword evidence="2" id="KW-0238">DNA-binding</keyword>
<dbReference type="SUPFAM" id="SSF53697">
    <property type="entry name" value="SIS domain"/>
    <property type="match status" value="1"/>
</dbReference>
<dbReference type="InterPro" id="IPR000281">
    <property type="entry name" value="HTH_RpiR"/>
</dbReference>
<reference evidence="6 7" key="1">
    <citation type="journal article" date="2015" name="Genome Announc.">
        <title>Expanding the biotechnology potential of lactobacilli through comparative genomics of 213 strains and associated genera.</title>
        <authorList>
            <person name="Sun Z."/>
            <person name="Harris H.M."/>
            <person name="McCann A."/>
            <person name="Guo C."/>
            <person name="Argimon S."/>
            <person name="Zhang W."/>
            <person name="Yang X."/>
            <person name="Jeffery I.B."/>
            <person name="Cooney J.C."/>
            <person name="Kagawa T.F."/>
            <person name="Liu W."/>
            <person name="Song Y."/>
            <person name="Salvetti E."/>
            <person name="Wrobel A."/>
            <person name="Rasinkangas P."/>
            <person name="Parkhill J."/>
            <person name="Rea M.C."/>
            <person name="O'Sullivan O."/>
            <person name="Ritari J."/>
            <person name="Douillard F.P."/>
            <person name="Paul Ross R."/>
            <person name="Yang R."/>
            <person name="Briner A.E."/>
            <person name="Felis G.E."/>
            <person name="de Vos W.M."/>
            <person name="Barrangou R."/>
            <person name="Klaenhammer T.R."/>
            <person name="Caufield P.W."/>
            <person name="Cui Y."/>
            <person name="Zhang H."/>
            <person name="O'Toole P.W."/>
        </authorList>
    </citation>
    <scope>NUCLEOTIDE SEQUENCE [LARGE SCALE GENOMIC DNA]</scope>
    <source>
        <strain evidence="6 7">DSM 21051</strain>
    </source>
</reference>
<keyword evidence="1" id="KW-0805">Transcription regulation</keyword>
<dbReference type="InterPro" id="IPR046348">
    <property type="entry name" value="SIS_dom_sf"/>
</dbReference>
<dbReference type="CDD" id="cd05013">
    <property type="entry name" value="SIS_RpiR"/>
    <property type="match status" value="1"/>
</dbReference>
<dbReference type="EMBL" id="AYZD01000017">
    <property type="protein sequence ID" value="KRM96009.1"/>
    <property type="molecule type" value="Genomic_DNA"/>
</dbReference>
<organism evidence="6 7">
    <name type="scientific">Liquorilactobacillus aquaticus DSM 21051</name>
    <dbReference type="NCBI Taxonomy" id="1423725"/>
    <lineage>
        <taxon>Bacteria</taxon>
        <taxon>Bacillati</taxon>
        <taxon>Bacillota</taxon>
        <taxon>Bacilli</taxon>
        <taxon>Lactobacillales</taxon>
        <taxon>Lactobacillaceae</taxon>
        <taxon>Liquorilactobacillus</taxon>
    </lineage>
</organism>
<gene>
    <name evidence="6" type="ORF">FC19_GL001075</name>
</gene>
<feature type="domain" description="SIS" evidence="5">
    <location>
        <begin position="131"/>
        <end position="271"/>
    </location>
</feature>
<evidence type="ECO:0000313" key="6">
    <source>
        <dbReference type="EMBL" id="KRM96009.1"/>
    </source>
</evidence>
<dbReference type="Pfam" id="PF01418">
    <property type="entry name" value="HTH_6"/>
    <property type="match status" value="1"/>
</dbReference>
<dbReference type="PROSITE" id="PS51464">
    <property type="entry name" value="SIS"/>
    <property type="match status" value="1"/>
</dbReference>
<dbReference type="Proteomes" id="UP000051015">
    <property type="component" value="Unassembled WGS sequence"/>
</dbReference>
<protein>
    <submittedName>
        <fullName evidence="6">RpiR family transcriptional regulator</fullName>
    </submittedName>
</protein>
<dbReference type="SUPFAM" id="SSF46689">
    <property type="entry name" value="Homeodomain-like"/>
    <property type="match status" value="1"/>
</dbReference>
<keyword evidence="7" id="KW-1185">Reference proteome</keyword>
<evidence type="ECO:0000313" key="7">
    <source>
        <dbReference type="Proteomes" id="UP000051015"/>
    </source>
</evidence>
<dbReference type="InterPro" id="IPR001347">
    <property type="entry name" value="SIS_dom"/>
</dbReference>
<dbReference type="InterPro" id="IPR047640">
    <property type="entry name" value="RpiR-like"/>
</dbReference>
<evidence type="ECO:0000256" key="2">
    <source>
        <dbReference type="ARBA" id="ARBA00023125"/>
    </source>
</evidence>
<dbReference type="GO" id="GO:0003700">
    <property type="term" value="F:DNA-binding transcription factor activity"/>
    <property type="evidence" value="ECO:0007669"/>
    <property type="project" value="InterPro"/>
</dbReference>
<comment type="caution">
    <text evidence="6">The sequence shown here is derived from an EMBL/GenBank/DDBJ whole genome shotgun (WGS) entry which is preliminary data.</text>
</comment>
<evidence type="ECO:0000259" key="4">
    <source>
        <dbReference type="PROSITE" id="PS51071"/>
    </source>
</evidence>
<sequence>MKKEWYLKMEDSINIVNIIYSNAKKMSATDKKIATVILDNPNKAINFTISELSQKASVSEASISRFCKNLDISGFHQLKILLAKVAGDESNYYKSVHVDNIQRSLSNIADNKTAEIVNTLTVLSKNTIQNVLSIIEQAKVVQVIAEGDTLPVADDATYKFNQLGIFTITSAVWETSVAQTLNLDSNAVLVVISNSGESRSLLKQIEIAKKKNINIISITNRDNSPIALQSNFHLTTAVRQKILQSEYYFSRVAALTMIEALFLLLLSNNKRRLSSIKEHEDIISDKKI</sequence>
<dbReference type="PROSITE" id="PS51071">
    <property type="entry name" value="HTH_RPIR"/>
    <property type="match status" value="1"/>
</dbReference>
<dbReference type="GO" id="GO:1901135">
    <property type="term" value="P:carbohydrate derivative metabolic process"/>
    <property type="evidence" value="ECO:0007669"/>
    <property type="project" value="InterPro"/>
</dbReference>
<accession>A0A0R2D602</accession>
<keyword evidence="3" id="KW-0804">Transcription</keyword>
<dbReference type="Gene3D" id="1.10.10.10">
    <property type="entry name" value="Winged helix-like DNA-binding domain superfamily/Winged helix DNA-binding domain"/>
    <property type="match status" value="1"/>
</dbReference>
<dbReference type="STRING" id="1423725.FC19_GL001075"/>
<evidence type="ECO:0000256" key="1">
    <source>
        <dbReference type="ARBA" id="ARBA00023015"/>
    </source>
</evidence>
<dbReference type="Gene3D" id="3.40.50.10490">
    <property type="entry name" value="Glucose-6-phosphate isomerase like protein, domain 1"/>
    <property type="match status" value="1"/>
</dbReference>
<dbReference type="PANTHER" id="PTHR30514">
    <property type="entry name" value="GLUCOKINASE"/>
    <property type="match status" value="1"/>
</dbReference>
<dbReference type="Pfam" id="PF01380">
    <property type="entry name" value="SIS"/>
    <property type="match status" value="1"/>
</dbReference>
<dbReference type="InterPro" id="IPR009057">
    <property type="entry name" value="Homeodomain-like_sf"/>
</dbReference>
<proteinExistence type="predicted"/>
<evidence type="ECO:0000256" key="3">
    <source>
        <dbReference type="ARBA" id="ARBA00023163"/>
    </source>
</evidence>
<feature type="domain" description="HTH rpiR-type" evidence="4">
    <location>
        <begin position="13"/>
        <end position="89"/>
    </location>
</feature>
<dbReference type="PANTHER" id="PTHR30514:SF1">
    <property type="entry name" value="HTH-TYPE TRANSCRIPTIONAL REGULATOR HEXR-RELATED"/>
    <property type="match status" value="1"/>
</dbReference>
<dbReference type="GO" id="GO:0097367">
    <property type="term" value="F:carbohydrate derivative binding"/>
    <property type="evidence" value="ECO:0007669"/>
    <property type="project" value="InterPro"/>
</dbReference>